<evidence type="ECO:0000256" key="7">
    <source>
        <dbReference type="SAM" id="Coils"/>
    </source>
</evidence>
<dbReference type="SUPFAM" id="SSF55781">
    <property type="entry name" value="GAF domain-like"/>
    <property type="match status" value="1"/>
</dbReference>
<dbReference type="RefSeq" id="WP_330484323.1">
    <property type="nucleotide sequence ID" value="NZ_JAZBJZ010000056.1"/>
</dbReference>
<keyword evidence="10" id="KW-0067">ATP-binding</keyword>
<dbReference type="SUPFAM" id="SSF47384">
    <property type="entry name" value="Homodimeric domain of signal transducing histidine kinase"/>
    <property type="match status" value="1"/>
</dbReference>
<dbReference type="PROSITE" id="PS50109">
    <property type="entry name" value="HIS_KIN"/>
    <property type="match status" value="1"/>
</dbReference>
<reference evidence="10" key="1">
    <citation type="submission" date="2024-01" db="EMBL/GenBank/DDBJ databases">
        <title>Bank of Algae and Cyanobacteria of the Azores (BACA) strain genomes.</title>
        <authorList>
            <person name="Luz R."/>
            <person name="Cordeiro R."/>
            <person name="Fonseca A."/>
            <person name="Goncalves V."/>
        </authorList>
    </citation>
    <scope>NUCLEOTIDE SEQUENCE</scope>
    <source>
        <strain evidence="10">BACA0141</strain>
    </source>
</reference>
<gene>
    <name evidence="10" type="ORF">V2H45_14220</name>
</gene>
<dbReference type="Pfam" id="PF13191">
    <property type="entry name" value="AAA_16"/>
    <property type="match status" value="1"/>
</dbReference>
<dbReference type="Proteomes" id="UP001333818">
    <property type="component" value="Unassembled WGS sequence"/>
</dbReference>
<dbReference type="InterPro" id="IPR003018">
    <property type="entry name" value="GAF"/>
</dbReference>
<dbReference type="CDD" id="cd00075">
    <property type="entry name" value="HATPase"/>
    <property type="match status" value="1"/>
</dbReference>
<dbReference type="Pfam" id="PF02518">
    <property type="entry name" value="HATPase_c"/>
    <property type="match status" value="1"/>
</dbReference>
<dbReference type="Gene3D" id="3.30.450.40">
    <property type="match status" value="1"/>
</dbReference>
<evidence type="ECO:0000259" key="9">
    <source>
        <dbReference type="PROSITE" id="PS50109"/>
    </source>
</evidence>
<feature type="coiled-coil region" evidence="7">
    <location>
        <begin position="1519"/>
        <end position="1553"/>
    </location>
</feature>
<dbReference type="SMART" id="SM00388">
    <property type="entry name" value="HisKA"/>
    <property type="match status" value="1"/>
</dbReference>
<dbReference type="GO" id="GO:0005524">
    <property type="term" value="F:ATP binding"/>
    <property type="evidence" value="ECO:0007669"/>
    <property type="project" value="UniProtKB-KW"/>
</dbReference>
<keyword evidence="7" id="KW-0175">Coiled coil</keyword>
<dbReference type="InterPro" id="IPR000719">
    <property type="entry name" value="Prot_kinase_dom"/>
</dbReference>
<evidence type="ECO:0000256" key="4">
    <source>
        <dbReference type="ARBA" id="ARBA00022679"/>
    </source>
</evidence>
<dbReference type="InterPro" id="IPR041664">
    <property type="entry name" value="AAA_16"/>
</dbReference>
<dbReference type="CDD" id="cd00082">
    <property type="entry name" value="HisKA"/>
    <property type="match status" value="1"/>
</dbReference>
<sequence>MLAVSGYEITQKLYESDKSLVYRALRTVDRALVILKVLKEEFPSLEELRRYQQEYRIICKLTQENRDSANRGAIAAYALETHQKRLVIVLEDFGAISLKQWMQGRSTLKEKANGGDLFFIEFLQIAIAIAESLGQIHAVNVIHRDINPSNIVYNPDTGCLKIIDFGISSELISGELIQESQSFKQANVLEGTLPYMSPEQTGRMNRSLDYRTDFYSLGVTLYELLTSRLPFDTEDTLELVHSHLAKLPLSPMQVNVEIPAIVSDIVMKLLAKNAEERYESAWGLKSDLENCLTQLQQKGRIAEFPLASQDISNRFQIPEKLYGREKEAEILLNTFKQISAAQNSTREKLILIAGYAGIGKSSLVRELYKPISERQGYFISGKFDRLQQGMPYSAIAEALEGLIQQLLAEPEAQLQQWREQISKALGANGQILVDIIPNLERIVGKQSQLAEVNSAESQNRFHRVFQNFIRMFCSDRHPFVMFLDDLQWADSASLKLIELLVDSDIPHWLCIGAYRDSLQDASRREVDHGHPLCKMLEVGLQRAGGIRQIVLEPLKLEAVTQLIAETFHTDIPIATPLAKLVMDKTGGNPFFVGEFFRMMYAENLITLTYSGIKPQWQWDIAQIEAKAITENVVELAIARIQKLPESTQQVLRLAACIGTNFDLETLATICERSPELISSDLMTAVRSLLILAVSELEDRRVLDYKFQHDRIQQAAYALLSEAEKIQAHQKIGLFLLKSTPSELLSTKIFDIVNQLNRSSELCIESAEKNELARLNLIAGLKARSLTAYASAFTYFSMGSSLLAANSWRQDYDLTLAMYAGLVETAYLSGNYPEMERLAEIVLREAKLLLDKVKIYQIKIQAAIAQNKFAEAIAIALDVLAMLGIEIPKSPSRWDVWWGAIGTKLALFGKKTQSLMHLPKMTNPNKRAAMATIASVCTPTYFTRPDLWQLMVFQKIQLSLRYGNAPGSAFGYADYGMVLCGAEENFDQGFQFARLASELMPKLNAKEFLPKTLLLVNLYLIHWKGHLRDTLDPLLASYQIGLEMGDLDYGTAAIAFRFYHAYLVGSELAVLEREMASYTDVLLGFNRSRAIFLTAIYRQAILNLLGQSQHPCRLIGESYNEEEKLPIHTASRDNSTLFHLYLNKLILHYLFCEYSEAGDVADRVKKLLADGAVGLLVVPVAFFYDSLAKLAIFPTVPKHQKRRILREVSSNQRKMKLWANHAPMNYAHKFHLVEAERDRILGQNSKATDAYDRAIALAQDHGYLQEEALAHELAARFYLNIGKPKIALVYMRDARFAYQKWGAIAKVAHLERLYPQLLDRFSQVSEPTSQRSPSHRSTGRTNANILDLASVLKASQTLSGEMMLGQLIMKLMKILLENAGAEKGYLILASEGALLVEAEGIADRELVTVLQSVPIDEFSEHLSVAMITQVARTQESVILNNPSQKPLFSHDPYIIKHQPMSVLCAPLVNQGKLSGVLYVENNLAHDAFTPERVEVLQLLSTQAAIAIENARLYQNLAELNQSLEMRVQERTSELSQANQQLQENEQTILKALEMEREANLLKTNFISMVSHEFRNPMMTITGCVRSLQNPKRQLSDDRKTEYLMLIQESLSDMLHLLDEVLLLGRSEAGVLKYEPRPTNLEQFCHELLTAFNLNVKEGQAIIFSCQGECQAVEMDTTLMRHIFANLLSNAIKYSPEGGQIYFDLVCADGMARFQVRDCGIGIPPSDRDRLFETFHRASNVGQIQGTGLGLAIVKQCTTLHQGAIDLESEVNVGTTVTIELPLNP</sequence>
<dbReference type="SUPFAM" id="SSF56112">
    <property type="entry name" value="Protein kinase-like (PK-like)"/>
    <property type="match status" value="1"/>
</dbReference>
<dbReference type="InterPro" id="IPR029016">
    <property type="entry name" value="GAF-like_dom_sf"/>
</dbReference>
<keyword evidence="10" id="KW-0547">Nucleotide-binding</keyword>
<evidence type="ECO:0000313" key="10">
    <source>
        <dbReference type="EMBL" id="MEE3717893.1"/>
    </source>
</evidence>
<dbReference type="Gene3D" id="1.10.287.130">
    <property type="match status" value="1"/>
</dbReference>
<comment type="caution">
    <text evidence="10">The sequence shown here is derived from an EMBL/GenBank/DDBJ whole genome shotgun (WGS) entry which is preliminary data.</text>
</comment>
<name>A0AAW9Q3W1_9CYAN</name>
<keyword evidence="5 10" id="KW-0418">Kinase</keyword>
<dbReference type="InterPro" id="IPR027417">
    <property type="entry name" value="P-loop_NTPase"/>
</dbReference>
<comment type="catalytic activity">
    <reaction evidence="1">
        <text>ATP + protein L-histidine = ADP + protein N-phospho-L-histidine.</text>
        <dbReference type="EC" id="2.7.13.3"/>
    </reaction>
</comment>
<feature type="domain" description="Protein kinase" evidence="8">
    <location>
        <begin position="7"/>
        <end position="292"/>
    </location>
</feature>
<keyword evidence="3" id="KW-0597">Phosphoprotein</keyword>
<dbReference type="SUPFAM" id="SSF52540">
    <property type="entry name" value="P-loop containing nucleoside triphosphate hydrolases"/>
    <property type="match status" value="1"/>
</dbReference>
<dbReference type="InterPro" id="IPR053159">
    <property type="entry name" value="Hybrid_Histidine_Kinase"/>
</dbReference>
<dbReference type="Pfam" id="PF00069">
    <property type="entry name" value="Pkinase"/>
    <property type="match status" value="1"/>
</dbReference>
<evidence type="ECO:0000313" key="11">
    <source>
        <dbReference type="Proteomes" id="UP001333818"/>
    </source>
</evidence>
<evidence type="ECO:0000259" key="8">
    <source>
        <dbReference type="PROSITE" id="PS50011"/>
    </source>
</evidence>
<dbReference type="FunFam" id="3.30.565.10:FF:000006">
    <property type="entry name" value="Sensor histidine kinase WalK"/>
    <property type="match status" value="1"/>
</dbReference>
<evidence type="ECO:0000256" key="3">
    <source>
        <dbReference type="ARBA" id="ARBA00022553"/>
    </source>
</evidence>
<keyword evidence="4" id="KW-0808">Transferase</keyword>
<dbReference type="Gene3D" id="3.40.50.300">
    <property type="entry name" value="P-loop containing nucleotide triphosphate hydrolases"/>
    <property type="match status" value="1"/>
</dbReference>
<evidence type="ECO:0000256" key="1">
    <source>
        <dbReference type="ARBA" id="ARBA00000085"/>
    </source>
</evidence>
<dbReference type="InterPro" id="IPR005467">
    <property type="entry name" value="His_kinase_dom"/>
</dbReference>
<dbReference type="Gene3D" id="1.10.510.10">
    <property type="entry name" value="Transferase(Phosphotransferase) domain 1"/>
    <property type="match status" value="1"/>
</dbReference>
<dbReference type="InterPro" id="IPR003594">
    <property type="entry name" value="HATPase_dom"/>
</dbReference>
<evidence type="ECO:0000256" key="5">
    <source>
        <dbReference type="ARBA" id="ARBA00022777"/>
    </source>
</evidence>
<dbReference type="GO" id="GO:0000155">
    <property type="term" value="F:phosphorelay sensor kinase activity"/>
    <property type="evidence" value="ECO:0007669"/>
    <property type="project" value="InterPro"/>
</dbReference>
<organism evidence="10 11">
    <name type="scientific">Tumidithrix elongata BACA0141</name>
    <dbReference type="NCBI Taxonomy" id="2716417"/>
    <lineage>
        <taxon>Bacteria</taxon>
        <taxon>Bacillati</taxon>
        <taxon>Cyanobacteriota</taxon>
        <taxon>Cyanophyceae</taxon>
        <taxon>Pseudanabaenales</taxon>
        <taxon>Pseudanabaenaceae</taxon>
        <taxon>Tumidithrix</taxon>
        <taxon>Tumidithrix elongata</taxon>
    </lineage>
</organism>
<keyword evidence="6" id="KW-0902">Two-component regulatory system</keyword>
<dbReference type="SMART" id="SM00065">
    <property type="entry name" value="GAF"/>
    <property type="match status" value="1"/>
</dbReference>
<dbReference type="EC" id="2.7.13.3" evidence="2"/>
<evidence type="ECO:0000256" key="6">
    <source>
        <dbReference type="ARBA" id="ARBA00023012"/>
    </source>
</evidence>
<protein>
    <recommendedName>
        <fullName evidence="2">histidine kinase</fullName>
        <ecNumber evidence="2">2.7.13.3</ecNumber>
    </recommendedName>
</protein>
<feature type="domain" description="Histidine kinase" evidence="9">
    <location>
        <begin position="1567"/>
        <end position="1783"/>
    </location>
</feature>
<dbReference type="InterPro" id="IPR036097">
    <property type="entry name" value="HisK_dim/P_sf"/>
</dbReference>
<dbReference type="PROSITE" id="PS50011">
    <property type="entry name" value="PROTEIN_KINASE_DOM"/>
    <property type="match status" value="1"/>
</dbReference>
<dbReference type="PRINTS" id="PR00344">
    <property type="entry name" value="BCTRLSENSOR"/>
</dbReference>
<dbReference type="InterPro" id="IPR003661">
    <property type="entry name" value="HisK_dim/P_dom"/>
</dbReference>
<proteinExistence type="predicted"/>
<dbReference type="EMBL" id="JAZBJZ010000056">
    <property type="protein sequence ID" value="MEE3717893.1"/>
    <property type="molecule type" value="Genomic_DNA"/>
</dbReference>
<evidence type="ECO:0000256" key="2">
    <source>
        <dbReference type="ARBA" id="ARBA00012438"/>
    </source>
</evidence>
<dbReference type="Pfam" id="PF00512">
    <property type="entry name" value="HisKA"/>
    <property type="match status" value="1"/>
</dbReference>
<dbReference type="Pfam" id="PF01590">
    <property type="entry name" value="GAF"/>
    <property type="match status" value="1"/>
</dbReference>
<dbReference type="PANTHER" id="PTHR43642:SF1">
    <property type="entry name" value="HYBRID SIGNAL TRANSDUCTION HISTIDINE KINASE G"/>
    <property type="match status" value="1"/>
</dbReference>
<dbReference type="InterPro" id="IPR004358">
    <property type="entry name" value="Sig_transdc_His_kin-like_C"/>
</dbReference>
<keyword evidence="11" id="KW-1185">Reference proteome</keyword>
<dbReference type="Gene3D" id="3.30.565.10">
    <property type="entry name" value="Histidine kinase-like ATPase, C-terminal domain"/>
    <property type="match status" value="1"/>
</dbReference>
<dbReference type="PANTHER" id="PTHR43642">
    <property type="entry name" value="HYBRID SIGNAL TRANSDUCTION HISTIDINE KINASE G"/>
    <property type="match status" value="1"/>
</dbReference>
<accession>A0AAW9Q3W1</accession>
<dbReference type="SMART" id="SM00387">
    <property type="entry name" value="HATPase_c"/>
    <property type="match status" value="1"/>
</dbReference>
<dbReference type="SUPFAM" id="SSF55874">
    <property type="entry name" value="ATPase domain of HSP90 chaperone/DNA topoisomerase II/histidine kinase"/>
    <property type="match status" value="1"/>
</dbReference>
<dbReference type="InterPro" id="IPR011009">
    <property type="entry name" value="Kinase-like_dom_sf"/>
</dbReference>
<dbReference type="CDD" id="cd14014">
    <property type="entry name" value="STKc_PknB_like"/>
    <property type="match status" value="1"/>
</dbReference>
<dbReference type="InterPro" id="IPR036890">
    <property type="entry name" value="HATPase_C_sf"/>
</dbReference>